<dbReference type="EMBL" id="BART01011140">
    <property type="protein sequence ID" value="GAG81278.1"/>
    <property type="molecule type" value="Genomic_DNA"/>
</dbReference>
<sequence>MSQTLFNSKSVHVPPKCVRCEIDLANYSLWHEDEGPLCYLCKVKLKAEN</sequence>
<protein>
    <submittedName>
        <fullName evidence="1">Uncharacterized protein</fullName>
    </submittedName>
</protein>
<proteinExistence type="predicted"/>
<comment type="caution">
    <text evidence="1">The sequence shown here is derived from an EMBL/GenBank/DDBJ whole genome shotgun (WGS) entry which is preliminary data.</text>
</comment>
<reference evidence="1" key="1">
    <citation type="journal article" date="2014" name="Front. Microbiol.">
        <title>High frequency of phylogenetically diverse reductive dehalogenase-homologous genes in deep subseafloor sedimentary metagenomes.</title>
        <authorList>
            <person name="Kawai M."/>
            <person name="Futagami T."/>
            <person name="Toyoda A."/>
            <person name="Takaki Y."/>
            <person name="Nishi S."/>
            <person name="Hori S."/>
            <person name="Arai W."/>
            <person name="Tsubouchi T."/>
            <person name="Morono Y."/>
            <person name="Uchiyama I."/>
            <person name="Ito T."/>
            <person name="Fujiyama A."/>
            <person name="Inagaki F."/>
            <person name="Takami H."/>
        </authorList>
    </citation>
    <scope>NUCLEOTIDE SEQUENCE</scope>
    <source>
        <strain evidence="1">Expedition CK06-06</strain>
    </source>
</reference>
<organism evidence="1">
    <name type="scientific">marine sediment metagenome</name>
    <dbReference type="NCBI Taxonomy" id="412755"/>
    <lineage>
        <taxon>unclassified sequences</taxon>
        <taxon>metagenomes</taxon>
        <taxon>ecological metagenomes</taxon>
    </lineage>
</organism>
<accession>X1BAV9</accession>
<gene>
    <name evidence="1" type="ORF">S01H4_23882</name>
</gene>
<name>X1BAV9_9ZZZZ</name>
<evidence type="ECO:0000313" key="1">
    <source>
        <dbReference type="EMBL" id="GAG81278.1"/>
    </source>
</evidence>
<dbReference type="AlphaFoldDB" id="X1BAV9"/>